<dbReference type="STRING" id="1302687.SAMN05444267_103535"/>
<accession>A0A1M7GAF7</accession>
<evidence type="ECO:0000313" key="1">
    <source>
        <dbReference type="EMBL" id="SHM13166.1"/>
    </source>
</evidence>
<reference evidence="2" key="1">
    <citation type="submission" date="2016-11" db="EMBL/GenBank/DDBJ databases">
        <authorList>
            <person name="Varghese N."/>
            <person name="Submissions S."/>
        </authorList>
    </citation>
    <scope>NUCLEOTIDE SEQUENCE [LARGE SCALE GENOMIC DNA]</scope>
    <source>
        <strain evidence="2">DSM 26899</strain>
    </source>
</reference>
<proteinExistence type="predicted"/>
<dbReference type="EMBL" id="FRAV01000035">
    <property type="protein sequence ID" value="SHM13166.1"/>
    <property type="molecule type" value="Genomic_DNA"/>
</dbReference>
<sequence>MEKFQKYCLSVLLVIICNNISAHVHNGTIESDDCKRLQEVYSQFLGTQDYDQVFEFLAKKKTSEYCTLNQKQKVFDAIGETIVPNHHHNFYNDHLGLNYSQRNKHNKNLENFERQNKEYDFVENIYFTSKVSKVRNKDYLDLIG</sequence>
<dbReference type="AlphaFoldDB" id="A0A1M7GAF7"/>
<gene>
    <name evidence="1" type="ORF">SAMN05444267_103535</name>
</gene>
<dbReference type="RefSeq" id="WP_073295973.1">
    <property type="nucleotide sequence ID" value="NZ_FRAV01000035.1"/>
</dbReference>
<dbReference type="Proteomes" id="UP000184364">
    <property type="component" value="Unassembled WGS sequence"/>
</dbReference>
<protein>
    <submittedName>
        <fullName evidence="1">Uncharacterized protein</fullName>
    </submittedName>
</protein>
<name>A0A1M7GAF7_9FLAO</name>
<keyword evidence="2" id="KW-1185">Reference proteome</keyword>
<organism evidence="1 2">
    <name type="scientific">Chryseobacterium polytrichastri</name>
    <dbReference type="NCBI Taxonomy" id="1302687"/>
    <lineage>
        <taxon>Bacteria</taxon>
        <taxon>Pseudomonadati</taxon>
        <taxon>Bacteroidota</taxon>
        <taxon>Flavobacteriia</taxon>
        <taxon>Flavobacteriales</taxon>
        <taxon>Weeksellaceae</taxon>
        <taxon>Chryseobacterium group</taxon>
        <taxon>Chryseobacterium</taxon>
    </lineage>
</organism>
<dbReference type="OrthoDB" id="935812at2"/>
<evidence type="ECO:0000313" key="2">
    <source>
        <dbReference type="Proteomes" id="UP000184364"/>
    </source>
</evidence>